<dbReference type="InterPro" id="IPR000943">
    <property type="entry name" value="RNA_pol_sigma70"/>
</dbReference>
<dbReference type="Pfam" id="PF04545">
    <property type="entry name" value="Sigma70_r4"/>
    <property type="match status" value="1"/>
</dbReference>
<feature type="DNA-binding region" description="H-T-H motif" evidence="7">
    <location>
        <begin position="261"/>
        <end position="280"/>
    </location>
</feature>
<dbReference type="InterPro" id="IPR012759">
    <property type="entry name" value="RNA_pol_sigma_RpoH_proteobac"/>
</dbReference>
<feature type="domain" description="RNA polymerase sigma-70" evidence="9">
    <location>
        <begin position="85"/>
        <end position="98"/>
    </location>
</feature>
<protein>
    <recommendedName>
        <fullName evidence="7 8">RNA polymerase sigma factor RpoH</fullName>
    </recommendedName>
    <alternativeName>
        <fullName evidence="7">RNA polymerase sigma-32 factor</fullName>
    </alternativeName>
</protein>
<dbReference type="PANTHER" id="PTHR30376:SF3">
    <property type="entry name" value="RNA POLYMERASE SIGMA FACTOR RPOH"/>
    <property type="match status" value="1"/>
</dbReference>
<dbReference type="InterPro" id="IPR013325">
    <property type="entry name" value="RNA_pol_sigma_r2"/>
</dbReference>
<keyword evidence="4 7" id="KW-0731">Sigma factor</keyword>
<feature type="domain" description="RNA polymerase sigma-70" evidence="10">
    <location>
        <begin position="260"/>
        <end position="286"/>
    </location>
</feature>
<keyword evidence="6 7" id="KW-0804">Transcription</keyword>
<evidence type="ECO:0000256" key="6">
    <source>
        <dbReference type="ARBA" id="ARBA00023163"/>
    </source>
</evidence>
<dbReference type="InterPro" id="IPR007630">
    <property type="entry name" value="RNA_pol_sigma70_r4"/>
</dbReference>
<comment type="subunit">
    <text evidence="7">Interacts with the RNA polymerase core enzyme.</text>
</comment>
<evidence type="ECO:0000256" key="8">
    <source>
        <dbReference type="NCBIfam" id="TIGR02392"/>
    </source>
</evidence>
<dbReference type="NCBIfam" id="NF005143">
    <property type="entry name" value="PRK06596.1"/>
    <property type="match status" value="1"/>
</dbReference>
<dbReference type="InterPro" id="IPR007627">
    <property type="entry name" value="RNA_pol_sigma70_r2"/>
</dbReference>
<evidence type="ECO:0000256" key="2">
    <source>
        <dbReference type="ARBA" id="ARBA00023015"/>
    </source>
</evidence>
<dbReference type="NCBIfam" id="TIGR02392">
    <property type="entry name" value="rpoH_proteo"/>
    <property type="match status" value="1"/>
</dbReference>
<feature type="region of interest" description="Sigma-70 factor domain-4" evidence="7">
    <location>
        <begin position="236"/>
        <end position="288"/>
    </location>
</feature>
<keyword evidence="3 7" id="KW-0346">Stress response</keyword>
<evidence type="ECO:0000313" key="12">
    <source>
        <dbReference type="Proteomes" id="UP001595724"/>
    </source>
</evidence>
<keyword evidence="5 7" id="KW-0238">DNA-binding</keyword>
<keyword evidence="1 7" id="KW-0963">Cytoplasm</keyword>
<dbReference type="InterPro" id="IPR013324">
    <property type="entry name" value="RNA_pol_sigma_r3/r4-like"/>
</dbReference>
<accession>A0ABV7UTI5</accession>
<evidence type="ECO:0000256" key="4">
    <source>
        <dbReference type="ARBA" id="ARBA00023082"/>
    </source>
</evidence>
<evidence type="ECO:0000256" key="1">
    <source>
        <dbReference type="ARBA" id="ARBA00022490"/>
    </source>
</evidence>
<dbReference type="InterPro" id="IPR036388">
    <property type="entry name" value="WH-like_DNA-bd_sf"/>
</dbReference>
<proteinExistence type="inferred from homology"/>
<dbReference type="NCBIfam" id="TIGR02937">
    <property type="entry name" value="sigma70-ECF"/>
    <property type="match status" value="1"/>
</dbReference>
<dbReference type="PANTHER" id="PTHR30376">
    <property type="entry name" value="SIGMA FACTOR RPOH HEAT SHOCK RELATED"/>
    <property type="match status" value="1"/>
</dbReference>
<dbReference type="RefSeq" id="WP_386709550.1">
    <property type="nucleotide sequence ID" value="NZ_JBHRYF010000008.1"/>
</dbReference>
<comment type="caution">
    <text evidence="11">The sequence shown here is derived from an EMBL/GenBank/DDBJ whole genome shotgun (WGS) entry which is preliminary data.</text>
</comment>
<dbReference type="SUPFAM" id="SSF88946">
    <property type="entry name" value="Sigma2 domain of RNA polymerase sigma factors"/>
    <property type="match status" value="1"/>
</dbReference>
<dbReference type="SUPFAM" id="SSF88659">
    <property type="entry name" value="Sigma3 and sigma4 domains of RNA polymerase sigma factors"/>
    <property type="match status" value="1"/>
</dbReference>
<evidence type="ECO:0000256" key="5">
    <source>
        <dbReference type="ARBA" id="ARBA00023125"/>
    </source>
</evidence>
<dbReference type="CDD" id="cd06171">
    <property type="entry name" value="Sigma70_r4"/>
    <property type="match status" value="1"/>
</dbReference>
<comment type="function">
    <text evidence="7">Sigma factors are initiation factors that promote the attachment of RNA polymerase to specific initiation sites and are then released. This sigma factor is involved in regulation of expression of heat shock genes.</text>
</comment>
<dbReference type="PIRSF" id="PIRSF000770">
    <property type="entry name" value="RNA_pol_sigma-SigE/K"/>
    <property type="match status" value="1"/>
</dbReference>
<reference evidence="12" key="1">
    <citation type="journal article" date="2019" name="Int. J. Syst. Evol. Microbiol.">
        <title>The Global Catalogue of Microorganisms (GCM) 10K type strain sequencing project: providing services to taxonomists for standard genome sequencing and annotation.</title>
        <authorList>
            <consortium name="The Broad Institute Genomics Platform"/>
            <consortium name="The Broad Institute Genome Sequencing Center for Infectious Disease"/>
            <person name="Wu L."/>
            <person name="Ma J."/>
        </authorList>
    </citation>
    <scope>NUCLEOTIDE SEQUENCE [LARGE SCALE GENOMIC DNA]</scope>
    <source>
        <strain evidence="12">KCTC 42211</strain>
    </source>
</reference>
<organism evidence="11 12">
    <name type="scientific">Luteimonas notoginsengisoli</name>
    <dbReference type="NCBI Taxonomy" id="1578200"/>
    <lineage>
        <taxon>Bacteria</taxon>
        <taxon>Pseudomonadati</taxon>
        <taxon>Pseudomonadota</taxon>
        <taxon>Gammaproteobacteria</taxon>
        <taxon>Lysobacterales</taxon>
        <taxon>Lysobacteraceae</taxon>
        <taxon>Luteimonas</taxon>
    </lineage>
</organism>
<dbReference type="PROSITE" id="PS00715">
    <property type="entry name" value="SIGMA70_1"/>
    <property type="match status" value="1"/>
</dbReference>
<dbReference type="InterPro" id="IPR014284">
    <property type="entry name" value="RNA_pol_sigma-70_dom"/>
</dbReference>
<feature type="region of interest" description="Sigma-70 factor domain-2" evidence="7">
    <location>
        <begin position="61"/>
        <end position="130"/>
    </location>
</feature>
<evidence type="ECO:0000259" key="9">
    <source>
        <dbReference type="PROSITE" id="PS00715"/>
    </source>
</evidence>
<keyword evidence="12" id="KW-1185">Reference proteome</keyword>
<evidence type="ECO:0000259" key="10">
    <source>
        <dbReference type="PROSITE" id="PS00716"/>
    </source>
</evidence>
<comment type="subcellular location">
    <subcellularLocation>
        <location evidence="7">Cytoplasm</location>
    </subcellularLocation>
</comment>
<dbReference type="InterPro" id="IPR050813">
    <property type="entry name" value="Sigma-70_Factor"/>
</dbReference>
<evidence type="ECO:0000256" key="3">
    <source>
        <dbReference type="ARBA" id="ARBA00023016"/>
    </source>
</evidence>
<evidence type="ECO:0000256" key="7">
    <source>
        <dbReference type="HAMAP-Rule" id="MF_00961"/>
    </source>
</evidence>
<gene>
    <name evidence="7 11" type="primary">rpoH</name>
    <name evidence="11" type="ORF">ACFOM9_09590</name>
</gene>
<comment type="similarity">
    <text evidence="7">Belongs to the sigma-70 factor family. RpoH subfamily.</text>
</comment>
<dbReference type="Pfam" id="PF04542">
    <property type="entry name" value="Sigma70_r2"/>
    <property type="match status" value="1"/>
</dbReference>
<evidence type="ECO:0000313" key="11">
    <source>
        <dbReference type="EMBL" id="MFC3660317.1"/>
    </source>
</evidence>
<dbReference type="HAMAP" id="MF_00961">
    <property type="entry name" value="Sigma70_RpoH"/>
    <property type="match status" value="1"/>
</dbReference>
<sequence>MTATTLSYPLVANNLPVPSALGSLDAYIGAVHQIPVLSVEDEQALAHRFRNEEDLDAARELVHSHLRFVVHVARGYNGYGLPLGDLIQEGNIGLMKAVKRFDPEVGVRLVSFAVHWIRAEMHEYILKNWRIVKVATTKAQRKLFFNLRKSKTRLGWLNAAEVSAVAKDLNVSEREVLEMESRLSGRDIGFDAPSDEDDDHAPPSPAAYLMTSEEDPSQAYERMDSEDHQLQLLREGLGRLDERSRDIIRRRWLDDENKITLQELADEYGVSAERIRQVEANALKKMKALFAA</sequence>
<name>A0ABV7UTI5_9GAMM</name>
<keyword evidence="2 7" id="KW-0805">Transcription regulation</keyword>
<dbReference type="Proteomes" id="UP001595724">
    <property type="component" value="Unassembled WGS sequence"/>
</dbReference>
<dbReference type="PRINTS" id="PR00046">
    <property type="entry name" value="SIGMA70FCT"/>
</dbReference>
<dbReference type="Gene3D" id="1.10.10.10">
    <property type="entry name" value="Winged helix-like DNA-binding domain superfamily/Winged helix DNA-binding domain"/>
    <property type="match status" value="1"/>
</dbReference>
<dbReference type="EMBL" id="JBHRYF010000008">
    <property type="protein sequence ID" value="MFC3660317.1"/>
    <property type="molecule type" value="Genomic_DNA"/>
</dbReference>
<dbReference type="PROSITE" id="PS00716">
    <property type="entry name" value="SIGMA70_2"/>
    <property type="match status" value="1"/>
</dbReference>
<dbReference type="Gene3D" id="1.20.120.1810">
    <property type="match status" value="1"/>
</dbReference>
<feature type="short sequence motif" description="Interaction with polymerase core subunit RpoC" evidence="7">
    <location>
        <begin position="85"/>
        <end position="88"/>
    </location>
</feature>